<protein>
    <submittedName>
        <fullName evidence="2">Uncharacterized protein</fullName>
    </submittedName>
</protein>
<proteinExistence type="predicted"/>
<gene>
    <name evidence="2" type="ORF">SAMN04488115_12143</name>
</gene>
<name>A0A1H6DEJ8_9HYPH</name>
<organism evidence="2 3">
    <name type="scientific">Bosea lathyri</name>
    <dbReference type="NCBI Taxonomy" id="1036778"/>
    <lineage>
        <taxon>Bacteria</taxon>
        <taxon>Pseudomonadati</taxon>
        <taxon>Pseudomonadota</taxon>
        <taxon>Alphaproteobacteria</taxon>
        <taxon>Hyphomicrobiales</taxon>
        <taxon>Boseaceae</taxon>
        <taxon>Bosea</taxon>
    </lineage>
</organism>
<dbReference type="AlphaFoldDB" id="A0A1H6DEJ8"/>
<keyword evidence="1" id="KW-0812">Transmembrane</keyword>
<sequence>MQPLAVGFVFSKEVLEQRLLPKARNIISSHMSHPHAHASRAVSENPGWSLLRLSASSRLGLALVIIGALWLATLAVIL</sequence>
<reference evidence="2 3" key="1">
    <citation type="submission" date="2016-10" db="EMBL/GenBank/DDBJ databases">
        <authorList>
            <person name="de Groot N.N."/>
        </authorList>
    </citation>
    <scope>NUCLEOTIDE SEQUENCE [LARGE SCALE GENOMIC DNA]</scope>
    <source>
        <strain evidence="2 3">DSM 26656</strain>
    </source>
</reference>
<evidence type="ECO:0000313" key="2">
    <source>
        <dbReference type="EMBL" id="SEG82986.1"/>
    </source>
</evidence>
<keyword evidence="3" id="KW-1185">Reference proteome</keyword>
<keyword evidence="1" id="KW-1133">Transmembrane helix</keyword>
<evidence type="ECO:0000256" key="1">
    <source>
        <dbReference type="SAM" id="Phobius"/>
    </source>
</evidence>
<dbReference type="Proteomes" id="UP000236743">
    <property type="component" value="Unassembled WGS sequence"/>
</dbReference>
<feature type="transmembrane region" description="Helical" evidence="1">
    <location>
        <begin position="59"/>
        <end position="77"/>
    </location>
</feature>
<evidence type="ECO:0000313" key="3">
    <source>
        <dbReference type="Proteomes" id="UP000236743"/>
    </source>
</evidence>
<keyword evidence="1" id="KW-0472">Membrane</keyword>
<dbReference type="EMBL" id="FNUY01000021">
    <property type="protein sequence ID" value="SEG82986.1"/>
    <property type="molecule type" value="Genomic_DNA"/>
</dbReference>
<accession>A0A1H6DEJ8</accession>